<keyword evidence="5 12" id="KW-0479">Metal-binding</keyword>
<dbReference type="NCBIfam" id="TIGR02152">
    <property type="entry name" value="D_ribokin_bact"/>
    <property type="match status" value="1"/>
</dbReference>
<feature type="binding site" evidence="12">
    <location>
        <begin position="44"/>
        <end position="48"/>
    </location>
    <ligand>
        <name>substrate</name>
    </ligand>
</feature>
<comment type="similarity">
    <text evidence="12">Belongs to the carbohydrate kinase PfkB family. Ribokinase subfamily.</text>
</comment>
<evidence type="ECO:0000256" key="2">
    <source>
        <dbReference type="ARBA" id="ARBA00012035"/>
    </source>
</evidence>
<feature type="binding site" evidence="12">
    <location>
        <position position="254"/>
    </location>
    <ligand>
        <name>K(+)</name>
        <dbReference type="ChEBI" id="CHEBI:29103"/>
    </ligand>
</feature>
<feature type="domain" description="Carbohydrate kinase PfkB" evidence="13">
    <location>
        <begin position="8"/>
        <end position="304"/>
    </location>
</feature>
<feature type="binding site" evidence="12">
    <location>
        <position position="191"/>
    </location>
    <ligand>
        <name>ATP</name>
        <dbReference type="ChEBI" id="CHEBI:30616"/>
    </ligand>
</feature>
<evidence type="ECO:0000259" key="13">
    <source>
        <dbReference type="Pfam" id="PF00294"/>
    </source>
</evidence>
<feature type="binding site" evidence="12">
    <location>
        <begin position="259"/>
        <end position="260"/>
    </location>
    <ligand>
        <name>ATP</name>
        <dbReference type="ChEBI" id="CHEBI:30616"/>
    </ligand>
</feature>
<dbReference type="InterPro" id="IPR002173">
    <property type="entry name" value="Carboh/pur_kinase_PfkB_CS"/>
</dbReference>
<feature type="binding site" evidence="12">
    <location>
        <position position="145"/>
    </location>
    <ligand>
        <name>substrate</name>
    </ligand>
</feature>
<dbReference type="InterPro" id="IPR002139">
    <property type="entry name" value="Ribo/fructo_kinase"/>
</dbReference>
<dbReference type="EMBL" id="AP028912">
    <property type="protein sequence ID" value="BES93015.1"/>
    <property type="molecule type" value="Genomic_DNA"/>
</dbReference>
<dbReference type="Pfam" id="PF00294">
    <property type="entry name" value="PfkB"/>
    <property type="match status" value="1"/>
</dbReference>
<evidence type="ECO:0000256" key="11">
    <source>
        <dbReference type="ARBA" id="ARBA00023277"/>
    </source>
</evidence>
<evidence type="ECO:0000256" key="4">
    <source>
        <dbReference type="ARBA" id="ARBA00022679"/>
    </source>
</evidence>
<keyword evidence="15" id="KW-1185">Reference proteome</keyword>
<feature type="binding site" evidence="12">
    <location>
        <position position="256"/>
    </location>
    <ligand>
        <name>K(+)</name>
        <dbReference type="ChEBI" id="CHEBI:29103"/>
    </ligand>
</feature>
<feature type="binding site" evidence="12">
    <location>
        <position position="260"/>
    </location>
    <ligand>
        <name>substrate</name>
    </ligand>
</feature>
<dbReference type="Proteomes" id="UP001307889">
    <property type="component" value="Chromosome 4"/>
</dbReference>
<dbReference type="HAMAP" id="MF_01987">
    <property type="entry name" value="Ribokinase"/>
    <property type="match status" value="1"/>
</dbReference>
<dbReference type="InterPro" id="IPR029056">
    <property type="entry name" value="Ribokinase-like"/>
</dbReference>
<keyword evidence="7 12" id="KW-0418">Kinase</keyword>
<comment type="similarity">
    <text evidence="1">Belongs to the carbohydrate kinase pfkB family.</text>
</comment>
<comment type="pathway">
    <text evidence="12">Carbohydrate metabolism; D-ribose degradation; D-ribose 5-phosphate from beta-D-ribopyranose: step 2/2.</text>
</comment>
<evidence type="ECO:0000256" key="12">
    <source>
        <dbReference type="HAMAP-Rule" id="MF_03215"/>
    </source>
</evidence>
<keyword evidence="10 12" id="KW-0630">Potassium</keyword>
<comment type="subunit">
    <text evidence="12">Homodimer.</text>
</comment>
<sequence>MSGSPNVDVAVIGSCMIDMICYTPRIPTPGETLCGTSFELGNGGKGANQCVAAAKLGARCALVAALGNDVFGLKYLEHLKGAGIDVKHVKLSEERHSGIAQITVTENGENCIVIVPGSNSLLCMEDVKRADDVLLKSKVVVFQLETPVTTTVQALKYLKSKGKCTTILNAAPASSELPLEAYILSDIFCVNEIEAGQLAGHIVTDFDSAKKAVAFFKSVGCKTVIITLGEKGIVYSDSTGNPVHLPVRKITPVDSTGAGDAFVGALAYYISRQPDLPFKDQIQRSAHIATESVLNRGTQSSYPTKEQLPKELFDS</sequence>
<accession>A0ABN7AQ31</accession>
<comment type="cofactor">
    <cofactor evidence="12">
        <name>Mg(2+)</name>
        <dbReference type="ChEBI" id="CHEBI:18420"/>
    </cofactor>
    <text evidence="12">Requires a divalent cation, most likely magnesium in vivo, as an electrophilic catalyst to aid phosphoryl group transfer. It is the chelate of the metal and the nucleotide that is the actual substrate.</text>
</comment>
<dbReference type="InterPro" id="IPR011877">
    <property type="entry name" value="Ribokinase"/>
</dbReference>
<comment type="subcellular location">
    <subcellularLocation>
        <location evidence="12">Cytoplasm</location>
    </subcellularLocation>
    <subcellularLocation>
        <location evidence="12">Nucleus</location>
    </subcellularLocation>
</comment>
<evidence type="ECO:0000256" key="8">
    <source>
        <dbReference type="ARBA" id="ARBA00022840"/>
    </source>
</evidence>
<evidence type="ECO:0000256" key="10">
    <source>
        <dbReference type="ARBA" id="ARBA00022958"/>
    </source>
</evidence>
<evidence type="ECO:0000313" key="15">
    <source>
        <dbReference type="Proteomes" id="UP001307889"/>
    </source>
</evidence>
<comment type="catalytic activity">
    <reaction evidence="12">
        <text>D-ribose + ATP = D-ribose 5-phosphate + ADP + H(+)</text>
        <dbReference type="Rhea" id="RHEA:13697"/>
        <dbReference type="ChEBI" id="CHEBI:15378"/>
        <dbReference type="ChEBI" id="CHEBI:30616"/>
        <dbReference type="ChEBI" id="CHEBI:47013"/>
        <dbReference type="ChEBI" id="CHEBI:78346"/>
        <dbReference type="ChEBI" id="CHEBI:456216"/>
        <dbReference type="EC" id="2.7.1.15"/>
    </reaction>
</comment>
<evidence type="ECO:0000256" key="6">
    <source>
        <dbReference type="ARBA" id="ARBA00022741"/>
    </source>
</evidence>
<feature type="binding site" evidence="12">
    <location>
        <position position="301"/>
    </location>
    <ligand>
        <name>K(+)</name>
        <dbReference type="ChEBI" id="CHEBI:29103"/>
    </ligand>
</feature>
<keyword evidence="6 12" id="KW-0547">Nucleotide-binding</keyword>
<dbReference type="PANTHER" id="PTHR10584">
    <property type="entry name" value="SUGAR KINASE"/>
    <property type="match status" value="1"/>
</dbReference>
<keyword evidence="11 12" id="KW-0119">Carbohydrate metabolism</keyword>
<proteinExistence type="inferred from homology"/>
<comment type="activity regulation">
    <text evidence="12">Activated by a monovalent cation that binds near, but not in, the active site. The most likely occupant of the site in vivo is potassium. Ion binding induces a conformational change that may alter substrate affinity.</text>
</comment>
<reference evidence="14 15" key="1">
    <citation type="submission" date="2023-09" db="EMBL/GenBank/DDBJ databases">
        <title>Nesidiocoris tenuis whole genome shotgun sequence.</title>
        <authorList>
            <person name="Shibata T."/>
            <person name="Shimoda M."/>
            <person name="Kobayashi T."/>
            <person name="Uehara T."/>
        </authorList>
    </citation>
    <scope>NUCLEOTIDE SEQUENCE [LARGE SCALE GENOMIC DNA]</scope>
    <source>
        <strain evidence="14 15">Japan</strain>
    </source>
</reference>
<feature type="active site" description="Proton acceptor" evidence="12">
    <location>
        <position position="260"/>
    </location>
</feature>
<keyword evidence="12" id="KW-0539">Nucleus</keyword>
<evidence type="ECO:0000256" key="1">
    <source>
        <dbReference type="ARBA" id="ARBA00005380"/>
    </source>
</evidence>
<keyword evidence="4 12" id="KW-0808">Transferase</keyword>
<name>A0ABN7AQ31_9HEMI</name>
<organism evidence="14 15">
    <name type="scientific">Nesidiocoris tenuis</name>
    <dbReference type="NCBI Taxonomy" id="355587"/>
    <lineage>
        <taxon>Eukaryota</taxon>
        <taxon>Metazoa</taxon>
        <taxon>Ecdysozoa</taxon>
        <taxon>Arthropoda</taxon>
        <taxon>Hexapoda</taxon>
        <taxon>Insecta</taxon>
        <taxon>Pterygota</taxon>
        <taxon>Neoptera</taxon>
        <taxon>Paraneoptera</taxon>
        <taxon>Hemiptera</taxon>
        <taxon>Heteroptera</taxon>
        <taxon>Panheteroptera</taxon>
        <taxon>Cimicomorpha</taxon>
        <taxon>Miridae</taxon>
        <taxon>Dicyphina</taxon>
        <taxon>Nesidiocoris</taxon>
    </lineage>
</organism>
<evidence type="ECO:0000256" key="9">
    <source>
        <dbReference type="ARBA" id="ARBA00022842"/>
    </source>
</evidence>
<evidence type="ECO:0000256" key="7">
    <source>
        <dbReference type="ARBA" id="ARBA00022777"/>
    </source>
</evidence>
<keyword evidence="12" id="KW-0963">Cytoplasm</keyword>
<dbReference type="SUPFAM" id="SSF53613">
    <property type="entry name" value="Ribokinase-like"/>
    <property type="match status" value="1"/>
</dbReference>
<gene>
    <name evidence="14" type="ORF">NTJ_05824</name>
</gene>
<feature type="binding site" evidence="12">
    <location>
        <position position="297"/>
    </location>
    <ligand>
        <name>K(+)</name>
        <dbReference type="ChEBI" id="CHEBI:29103"/>
    </ligand>
</feature>
<dbReference type="Gene3D" id="3.40.1190.20">
    <property type="match status" value="1"/>
</dbReference>
<comment type="caution">
    <text evidence="12">Lacks conserved residue(s) required for the propagation of feature annotation.</text>
</comment>
<dbReference type="PROSITE" id="PS00584">
    <property type="entry name" value="PFKB_KINASES_2"/>
    <property type="match status" value="1"/>
</dbReference>
<dbReference type="CDD" id="cd01174">
    <property type="entry name" value="ribokinase"/>
    <property type="match status" value="1"/>
</dbReference>
<evidence type="ECO:0000256" key="3">
    <source>
        <dbReference type="ARBA" id="ARBA00016943"/>
    </source>
</evidence>
<dbReference type="InterPro" id="IPR011611">
    <property type="entry name" value="PfkB_dom"/>
</dbReference>
<keyword evidence="8 12" id="KW-0067">ATP-binding</keyword>
<feature type="binding site" evidence="12">
    <location>
        <position position="292"/>
    </location>
    <ligand>
        <name>K(+)</name>
        <dbReference type="ChEBI" id="CHEBI:29103"/>
    </ligand>
</feature>
<keyword evidence="9 12" id="KW-0460">Magnesium</keyword>
<dbReference type="PANTHER" id="PTHR10584:SF166">
    <property type="entry name" value="RIBOKINASE"/>
    <property type="match status" value="1"/>
</dbReference>
<protein>
    <recommendedName>
        <fullName evidence="3 12">Ribokinase</fullName>
        <shortName evidence="12">RK</shortName>
        <ecNumber evidence="2 12">2.7.1.15</ecNumber>
    </recommendedName>
</protein>
<dbReference type="PRINTS" id="PR00990">
    <property type="entry name" value="RIBOKINASE"/>
</dbReference>
<dbReference type="EC" id="2.7.1.15" evidence="2 12"/>
<evidence type="ECO:0000256" key="5">
    <source>
        <dbReference type="ARBA" id="ARBA00022723"/>
    </source>
</evidence>
<feature type="binding site" evidence="12">
    <location>
        <begin position="16"/>
        <end position="18"/>
    </location>
    <ligand>
        <name>substrate</name>
    </ligand>
</feature>
<feature type="binding site" evidence="12">
    <location>
        <position position="295"/>
    </location>
    <ligand>
        <name>K(+)</name>
        <dbReference type="ChEBI" id="CHEBI:29103"/>
    </ligand>
</feature>
<evidence type="ECO:0000313" key="14">
    <source>
        <dbReference type="EMBL" id="BES93015.1"/>
    </source>
</evidence>
<feature type="binding site" evidence="12">
    <location>
        <begin position="227"/>
        <end position="232"/>
    </location>
    <ligand>
        <name>ATP</name>
        <dbReference type="ChEBI" id="CHEBI:30616"/>
    </ligand>
</feature>
<comment type="function">
    <text evidence="12">Catalyzes the phosphorylation of ribose at O-5 in a reaction requiring ATP and magnesium. The resulting D-ribose-5-phosphate can then be used either for sythesis of nucleotides, histidine, and tryptophan, or as a component of the pentose phosphate pathway.</text>
</comment>